<sequence>MNEEIKQKSWFKRNWIWVVPVSGCLTLIVLAVLGIGSLFYGVTKVMTNSEPYEYAMEMTQNSTEVVIAIGDDIQKDGMTGGSVSYNNGLTKADLQIPIEGSKGRATIVVKARKEADQWTYEELYVLIKESQEQIHLLNKTLEDF</sequence>
<name>A0A1A7R5Q0_9FLAO</name>
<keyword evidence="3" id="KW-1185">Reference proteome</keyword>
<dbReference type="AlphaFoldDB" id="A0A1A7R5Q0"/>
<organism evidence="2 3">
    <name type="scientific">Gelidibacter algens</name>
    <dbReference type="NCBI Taxonomy" id="49280"/>
    <lineage>
        <taxon>Bacteria</taxon>
        <taxon>Pseudomonadati</taxon>
        <taxon>Bacteroidota</taxon>
        <taxon>Flavobacteriia</taxon>
        <taxon>Flavobacteriales</taxon>
        <taxon>Flavobacteriaceae</taxon>
        <taxon>Gelidibacter</taxon>
    </lineage>
</organism>
<dbReference type="STRING" id="49280.A9996_05975"/>
<evidence type="ECO:0000313" key="3">
    <source>
        <dbReference type="Proteomes" id="UP000248987"/>
    </source>
</evidence>
<evidence type="ECO:0000313" key="2">
    <source>
        <dbReference type="EMBL" id="RAJ22965.1"/>
    </source>
</evidence>
<keyword evidence="1" id="KW-1133">Transmembrane helix</keyword>
<evidence type="ECO:0000256" key="1">
    <source>
        <dbReference type="SAM" id="Phobius"/>
    </source>
</evidence>
<protein>
    <submittedName>
        <fullName evidence="2">GAF domain-containing protein</fullName>
    </submittedName>
</protein>
<dbReference type="InterPro" id="IPR014807">
    <property type="entry name" value="Coa1"/>
</dbReference>
<feature type="transmembrane region" description="Helical" evidence="1">
    <location>
        <begin position="15"/>
        <end position="40"/>
    </location>
</feature>
<gene>
    <name evidence="2" type="ORF">LX77_02124</name>
</gene>
<comment type="caution">
    <text evidence="2">The sequence shown here is derived from an EMBL/GenBank/DDBJ whole genome shotgun (WGS) entry which is preliminary data.</text>
</comment>
<dbReference type="Pfam" id="PF08695">
    <property type="entry name" value="Coa1"/>
    <property type="match status" value="1"/>
</dbReference>
<dbReference type="OrthoDB" id="1178263at2"/>
<keyword evidence="1" id="KW-0812">Transmembrane</keyword>
<dbReference type="RefSeq" id="WP_066432235.1">
    <property type="nucleotide sequence ID" value="NZ_LZRN01000009.1"/>
</dbReference>
<reference evidence="2 3" key="1">
    <citation type="submission" date="2018-06" db="EMBL/GenBank/DDBJ databases">
        <title>Genomic Encyclopedia of Archaeal and Bacterial Type Strains, Phase II (KMG-II): from individual species to whole genera.</title>
        <authorList>
            <person name="Goeker M."/>
        </authorList>
    </citation>
    <scope>NUCLEOTIDE SEQUENCE [LARGE SCALE GENOMIC DNA]</scope>
    <source>
        <strain evidence="2 3">DSM 12408</strain>
    </source>
</reference>
<dbReference type="Proteomes" id="UP000248987">
    <property type="component" value="Unassembled WGS sequence"/>
</dbReference>
<proteinExistence type="predicted"/>
<accession>A0A1A7R5Q0</accession>
<dbReference type="EMBL" id="QLLQ01000007">
    <property type="protein sequence ID" value="RAJ22965.1"/>
    <property type="molecule type" value="Genomic_DNA"/>
</dbReference>
<keyword evidence="1" id="KW-0472">Membrane</keyword>